<dbReference type="Proteomes" id="UP001217918">
    <property type="component" value="Unassembled WGS sequence"/>
</dbReference>
<proteinExistence type="predicted"/>
<feature type="region of interest" description="Disordered" evidence="1">
    <location>
        <begin position="1"/>
        <end position="62"/>
    </location>
</feature>
<gene>
    <name evidence="2" type="ORF">P8C59_008549</name>
</gene>
<comment type="caution">
    <text evidence="2">The sequence shown here is derived from an EMBL/GenBank/DDBJ whole genome shotgun (WGS) entry which is preliminary data.</text>
</comment>
<sequence length="360" mass="38933">MRSAAAAIHSRQHSIVLTSTSALKDMAPPPPPLPPATKPPPSQPFSPSTTATESASRHQPQHHRPAFTAFQQHYTPAKSLAPKPLTATFLAAPTPSKLPANIAASAETSRLQTELLQLHLLHRAGPAASAAWRVSAAGRLRARFDDLAAREAEVALRERGAVEAHNALALRDWGGLEEKLPVLDAVVSAVWSLGEPGGRFARLVRRFEKWAERVADAVAARSDSGARGGQEVVFVSELDAGWRDECEGLSRRLDECRRMLQGLDDGRDRDEAGAGAVGDPSSLEVVLGACRTLVHDMLAELEIMERMQREAVAQEDMWVRGRNRAWAVRDQDTETPRAGAIWRAFSGAGPGGQDARCAWS</sequence>
<feature type="compositionally biased region" description="Polar residues" evidence="1">
    <location>
        <begin position="13"/>
        <end position="22"/>
    </location>
</feature>
<reference evidence="2" key="1">
    <citation type="journal article" date="2023" name="Mol. Plant Microbe Interact.">
        <title>Elucidating the Obligate Nature and Biological Capacity of an Invasive Fungal Corn Pathogen.</title>
        <authorList>
            <person name="MacCready J.S."/>
            <person name="Roggenkamp E.M."/>
            <person name="Gdanetz K."/>
            <person name="Chilvers M.I."/>
        </authorList>
    </citation>
    <scope>NUCLEOTIDE SEQUENCE</scope>
    <source>
        <strain evidence="2">PM02</strain>
    </source>
</reference>
<keyword evidence="3" id="KW-1185">Reference proteome</keyword>
<dbReference type="AlphaFoldDB" id="A0AAD9IBM2"/>
<name>A0AAD9IBM2_9PEZI</name>
<organism evidence="2 3">
    <name type="scientific">Phyllachora maydis</name>
    <dbReference type="NCBI Taxonomy" id="1825666"/>
    <lineage>
        <taxon>Eukaryota</taxon>
        <taxon>Fungi</taxon>
        <taxon>Dikarya</taxon>
        <taxon>Ascomycota</taxon>
        <taxon>Pezizomycotina</taxon>
        <taxon>Sordariomycetes</taxon>
        <taxon>Sordariomycetidae</taxon>
        <taxon>Phyllachorales</taxon>
        <taxon>Phyllachoraceae</taxon>
        <taxon>Phyllachora</taxon>
    </lineage>
</organism>
<protein>
    <submittedName>
        <fullName evidence="2">Uncharacterized protein</fullName>
    </submittedName>
</protein>
<feature type="compositionally biased region" description="Pro residues" evidence="1">
    <location>
        <begin position="27"/>
        <end position="44"/>
    </location>
</feature>
<evidence type="ECO:0000313" key="3">
    <source>
        <dbReference type="Proteomes" id="UP001217918"/>
    </source>
</evidence>
<accession>A0AAD9IBM2</accession>
<evidence type="ECO:0000313" key="2">
    <source>
        <dbReference type="EMBL" id="KAK2074334.1"/>
    </source>
</evidence>
<dbReference type="EMBL" id="JAQQPM010000008">
    <property type="protein sequence ID" value="KAK2074334.1"/>
    <property type="molecule type" value="Genomic_DNA"/>
</dbReference>
<evidence type="ECO:0000256" key="1">
    <source>
        <dbReference type="SAM" id="MobiDB-lite"/>
    </source>
</evidence>